<sequence length="349" mass="39485">MSAPFSFTLPPELFAKEPPERRGIARDRVRLMVINRQTFQVQHSRFDRLGDFLRPQDLLVFNSSRTLPALLEGCEAAGGTCMQVRLAERLPDDTWLALLLCQQGEPFACGLRSGMQIHFSPQLSAIVRSRDRVIPRLWKLQFSQSGTALINSLYRLGEPIRYEYVSAPWDLDYYQTVYAKEPGSAEMPSAGRAFTWKLLFDLQRQGIEVAHIVLHTGLSSYIDDDLDALHLASEEEYFISEATAKKINQTHQAGRRVIAVGTTVVRALESVVDAAGKVRAGHSYTRLRITENHRLKAVEGLLTGLHEPEASHLDLLTAFLPPAMIREAYQEAVRDRYLWHEFGDLNLII</sequence>
<dbReference type="OrthoDB" id="9783887at2"/>
<evidence type="ECO:0000313" key="5">
    <source>
        <dbReference type="EMBL" id="MUL37559.1"/>
    </source>
</evidence>
<evidence type="ECO:0000256" key="1">
    <source>
        <dbReference type="ARBA" id="ARBA00022490"/>
    </source>
</evidence>
<keyword evidence="3" id="KW-0949">S-adenosyl-L-methionine</keyword>
<keyword evidence="1" id="KW-0963">Cytoplasm</keyword>
<keyword evidence="4" id="KW-0671">Queuosine biosynthesis</keyword>
<evidence type="ECO:0000313" key="6">
    <source>
        <dbReference type="Proteomes" id="UP000441797"/>
    </source>
</evidence>
<dbReference type="AlphaFoldDB" id="A0A6N8FXJ1"/>
<reference evidence="5 6" key="1">
    <citation type="journal article" date="2019" name="Front. Microbiol.">
        <title>Genomic Features for Desiccation Tolerance and Sugar Biosynthesis in the Extremophile Gloeocapsopsis sp. UTEX B3054.</title>
        <authorList>
            <person name="Urrejola C."/>
            <person name="Alcorta J."/>
            <person name="Salas L."/>
            <person name="Vasquez M."/>
            <person name="Polz M.F."/>
            <person name="Vicuna R."/>
            <person name="Diez B."/>
        </authorList>
    </citation>
    <scope>NUCLEOTIDE SEQUENCE [LARGE SCALE GENOMIC DNA]</scope>
    <source>
        <strain evidence="5 6">1H9</strain>
    </source>
</reference>
<dbReference type="InterPro" id="IPR042118">
    <property type="entry name" value="QueA_dom1"/>
</dbReference>
<organism evidence="5 6">
    <name type="scientific">Gloeocapsopsis dulcis AAB1 = 1H9</name>
    <dbReference type="NCBI Taxonomy" id="1433147"/>
    <lineage>
        <taxon>Bacteria</taxon>
        <taxon>Bacillati</taxon>
        <taxon>Cyanobacteriota</taxon>
        <taxon>Cyanophyceae</taxon>
        <taxon>Oscillatoriophycideae</taxon>
        <taxon>Chroococcales</taxon>
        <taxon>Chroococcaceae</taxon>
        <taxon>Gloeocapsopsis</taxon>
        <taxon>Gloeocapsopsis dulcis</taxon>
    </lineage>
</organism>
<evidence type="ECO:0000256" key="3">
    <source>
        <dbReference type="ARBA" id="ARBA00022691"/>
    </source>
</evidence>
<accession>A0A6N8FXJ1</accession>
<dbReference type="Gene3D" id="2.40.10.240">
    <property type="entry name" value="QueA-like"/>
    <property type="match status" value="1"/>
</dbReference>
<keyword evidence="5" id="KW-0413">Isomerase</keyword>
<evidence type="ECO:0000256" key="4">
    <source>
        <dbReference type="ARBA" id="ARBA00022785"/>
    </source>
</evidence>
<keyword evidence="6" id="KW-1185">Reference proteome</keyword>
<dbReference type="PANTHER" id="PTHR30307">
    <property type="entry name" value="S-ADENOSYLMETHIONINE:TRNA RIBOSYLTRANSFERASE-ISOMERASE"/>
    <property type="match status" value="1"/>
</dbReference>
<dbReference type="InterPro" id="IPR003699">
    <property type="entry name" value="QueA"/>
</dbReference>
<dbReference type="InterPro" id="IPR042119">
    <property type="entry name" value="QueA_dom2"/>
</dbReference>
<dbReference type="EMBL" id="NAPY01000023">
    <property type="protein sequence ID" value="MUL37559.1"/>
    <property type="molecule type" value="Genomic_DNA"/>
</dbReference>
<dbReference type="SUPFAM" id="SSF111337">
    <property type="entry name" value="QueA-like"/>
    <property type="match status" value="1"/>
</dbReference>
<dbReference type="PANTHER" id="PTHR30307:SF0">
    <property type="entry name" value="S-ADENOSYLMETHIONINE:TRNA RIBOSYLTRANSFERASE-ISOMERASE"/>
    <property type="match status" value="1"/>
</dbReference>
<dbReference type="GO" id="GO:0008616">
    <property type="term" value="P:tRNA queuosine(34) biosynthetic process"/>
    <property type="evidence" value="ECO:0007669"/>
    <property type="project" value="UniProtKB-KW"/>
</dbReference>
<protein>
    <submittedName>
        <fullName evidence="5">S-adenosylmethionine:tRNA ribosyltransferase-isomerase</fullName>
    </submittedName>
</protein>
<name>A0A6N8FXJ1_9CHRO</name>
<comment type="caution">
    <text evidence="5">The sequence shown here is derived from an EMBL/GenBank/DDBJ whole genome shotgun (WGS) entry which is preliminary data.</text>
</comment>
<dbReference type="InterPro" id="IPR036100">
    <property type="entry name" value="QueA_sf"/>
</dbReference>
<dbReference type="RefSeq" id="WP_105219448.1">
    <property type="nucleotide sequence ID" value="NZ_CAWNSU010000037.1"/>
</dbReference>
<proteinExistence type="predicted"/>
<dbReference type="Gene3D" id="3.40.1780.10">
    <property type="entry name" value="QueA-like"/>
    <property type="match status" value="1"/>
</dbReference>
<evidence type="ECO:0000256" key="2">
    <source>
        <dbReference type="ARBA" id="ARBA00022679"/>
    </source>
</evidence>
<dbReference type="Proteomes" id="UP000441797">
    <property type="component" value="Unassembled WGS sequence"/>
</dbReference>
<dbReference type="Pfam" id="PF02547">
    <property type="entry name" value="Queuosine_synth"/>
    <property type="match status" value="1"/>
</dbReference>
<keyword evidence="2 5" id="KW-0808">Transferase</keyword>
<gene>
    <name evidence="5" type="ORF">BWI75_14795</name>
</gene>
<dbReference type="GO" id="GO:0051075">
    <property type="term" value="F:S-adenosylmethionine:tRNA ribosyltransferase-isomerase activity"/>
    <property type="evidence" value="ECO:0007669"/>
    <property type="project" value="TreeGrafter"/>
</dbReference>